<feature type="chain" id="PRO_5017412100" description="DUF7944 domain-containing protein" evidence="1">
    <location>
        <begin position="26"/>
        <end position="132"/>
    </location>
</feature>
<dbReference type="EMBL" id="RAXT01000021">
    <property type="protein sequence ID" value="RKG37398.1"/>
    <property type="molecule type" value="Genomic_DNA"/>
</dbReference>
<dbReference type="AlphaFoldDB" id="A0A3A8ET49"/>
<dbReference type="Pfam" id="PF25642">
    <property type="entry name" value="DUF7944"/>
    <property type="match status" value="1"/>
</dbReference>
<keyword evidence="1" id="KW-0732">Signal</keyword>
<evidence type="ECO:0000313" key="4">
    <source>
        <dbReference type="Proteomes" id="UP000280405"/>
    </source>
</evidence>
<feature type="domain" description="DUF7944" evidence="2">
    <location>
        <begin position="46"/>
        <end position="127"/>
    </location>
</feature>
<dbReference type="InterPro" id="IPR057704">
    <property type="entry name" value="DUF7944"/>
</dbReference>
<comment type="caution">
    <text evidence="3">The sequence shown here is derived from an EMBL/GenBank/DDBJ whole genome shotgun (WGS) entry which is preliminary data.</text>
</comment>
<organism evidence="3 4">
    <name type="scientific">Acinetobacter rongchengensis</name>
    <dbReference type="NCBI Taxonomy" id="2419601"/>
    <lineage>
        <taxon>Bacteria</taxon>
        <taxon>Pseudomonadati</taxon>
        <taxon>Pseudomonadota</taxon>
        <taxon>Gammaproteobacteria</taxon>
        <taxon>Moraxellales</taxon>
        <taxon>Moraxellaceae</taxon>
        <taxon>Acinetobacter</taxon>
    </lineage>
</organism>
<reference evidence="3 4" key="1">
    <citation type="submission" date="2018-09" db="EMBL/GenBank/DDBJ databases">
        <title>The draft genome of Acinetobacter spp. strains.</title>
        <authorList>
            <person name="Qin J."/>
            <person name="Feng Y."/>
            <person name="Zong Z."/>
        </authorList>
    </citation>
    <scope>NUCLEOTIDE SEQUENCE [LARGE SCALE GENOMIC DNA]</scope>
    <source>
        <strain evidence="3 4">WCHAc060115</strain>
    </source>
</reference>
<evidence type="ECO:0000313" key="3">
    <source>
        <dbReference type="EMBL" id="RKG37398.1"/>
    </source>
</evidence>
<accession>A0A3A8ET49</accession>
<gene>
    <name evidence="3" type="ORF">D7V20_10900</name>
</gene>
<keyword evidence="4" id="KW-1185">Reference proteome</keyword>
<name>A0A3A8ET49_9GAMM</name>
<sequence length="132" mass="15052">MRMTLKMLSISLISASSFLMTQSFAAPNKAASEENIDVTQEQISLNEIATVYNLSLMCPSLIDDKDSKKFNQNYAIELKKVLPNEANPQEAIKQLSKQKDFKSSLKQIQTESKRFGDKENKEMCQEVVDYNY</sequence>
<evidence type="ECO:0000259" key="2">
    <source>
        <dbReference type="Pfam" id="PF25642"/>
    </source>
</evidence>
<dbReference type="Proteomes" id="UP000280405">
    <property type="component" value="Unassembled WGS sequence"/>
</dbReference>
<feature type="signal peptide" evidence="1">
    <location>
        <begin position="1"/>
        <end position="25"/>
    </location>
</feature>
<dbReference type="OrthoDB" id="6717434at2"/>
<evidence type="ECO:0000256" key="1">
    <source>
        <dbReference type="SAM" id="SignalP"/>
    </source>
</evidence>
<protein>
    <recommendedName>
        <fullName evidence="2">DUF7944 domain-containing protein</fullName>
    </recommendedName>
</protein>
<proteinExistence type="predicted"/>
<dbReference type="RefSeq" id="WP_120384319.1">
    <property type="nucleotide sequence ID" value="NZ_RAXT01000021.1"/>
</dbReference>
<dbReference type="NCBIfam" id="NF047330">
    <property type="entry name" value="MCR_0457_fam"/>
    <property type="match status" value="1"/>
</dbReference>